<dbReference type="Proteomes" id="UP001318860">
    <property type="component" value="Unassembled WGS sequence"/>
</dbReference>
<dbReference type="Gene3D" id="1.25.40.90">
    <property type="match status" value="1"/>
</dbReference>
<keyword evidence="11" id="KW-1185">Reference proteome</keyword>
<sequence length="378" mass="43329">MRLWKRASGLFKDQNSLWQANLSRRTALRNPDIEKAVIRATTHYDLSFDTRNVDRVCEWLRLSPFNLKPILWSVSNRMEKTRNWVVALKGLYLMHSIANSKIACVRRIGRLPFDLSNFNDGHTHQAKTWPFNSFVRAYYAFLDQKSTVVFQTAAEEKSAGEGFSIRQELVLLQKLQSLIDLLMQIRPQGRAAFVPLILHVVDGIIIEIYDLYSRICRGIAIVLMNIYSGGKAEATMALNVVQKATQQGEDLTLYFEFCQEIGVVNASEFPVIDRIPDEGIQELEQIIKSFTDKSSVDGSEDNNEEEKAIVVREAEMNNNNNNQKQNLHNDELRTIITDNWEKFDEDFGSKNPFASPNLMITYEQGSKNQEPPDLISFL</sequence>
<keyword evidence="5" id="KW-0333">Golgi apparatus</keyword>
<dbReference type="InterPro" id="IPR013809">
    <property type="entry name" value="ENTH"/>
</dbReference>
<feature type="domain" description="ENTH" evidence="9">
    <location>
        <begin position="25"/>
        <end position="156"/>
    </location>
</feature>
<gene>
    <name evidence="10" type="ORF">DH2020_020522</name>
</gene>
<comment type="subcellular location">
    <subcellularLocation>
        <location evidence="1">Cytoplasmic vesicle</location>
        <location evidence="1">Clathrin-coated vesicle</location>
    </subcellularLocation>
    <subcellularLocation>
        <location evidence="2">Golgi apparatus</location>
    </subcellularLocation>
    <subcellularLocation>
        <location evidence="3">Membrane</location>
        <location evidence="3">Clathrin-coated pit</location>
    </subcellularLocation>
</comment>
<evidence type="ECO:0000256" key="4">
    <source>
        <dbReference type="ARBA" id="ARBA00022583"/>
    </source>
</evidence>
<name>A0ABR0WGH3_REHGL</name>
<evidence type="ECO:0000256" key="1">
    <source>
        <dbReference type="ARBA" id="ARBA00004132"/>
    </source>
</evidence>
<proteinExistence type="predicted"/>
<evidence type="ECO:0000313" key="10">
    <source>
        <dbReference type="EMBL" id="KAK6146653.1"/>
    </source>
</evidence>
<organism evidence="10 11">
    <name type="scientific">Rehmannia glutinosa</name>
    <name type="common">Chinese foxglove</name>
    <dbReference type="NCBI Taxonomy" id="99300"/>
    <lineage>
        <taxon>Eukaryota</taxon>
        <taxon>Viridiplantae</taxon>
        <taxon>Streptophyta</taxon>
        <taxon>Embryophyta</taxon>
        <taxon>Tracheophyta</taxon>
        <taxon>Spermatophyta</taxon>
        <taxon>Magnoliopsida</taxon>
        <taxon>eudicotyledons</taxon>
        <taxon>Gunneridae</taxon>
        <taxon>Pentapetalae</taxon>
        <taxon>asterids</taxon>
        <taxon>lamiids</taxon>
        <taxon>Lamiales</taxon>
        <taxon>Orobanchaceae</taxon>
        <taxon>Rehmannieae</taxon>
        <taxon>Rehmannia</taxon>
    </lineage>
</organism>
<dbReference type="CDD" id="cd16987">
    <property type="entry name" value="ANTH_N_AP180_plant"/>
    <property type="match status" value="1"/>
</dbReference>
<keyword evidence="4" id="KW-0254">Endocytosis</keyword>
<dbReference type="Gene3D" id="1.20.58.150">
    <property type="entry name" value="ANTH domain"/>
    <property type="match status" value="1"/>
</dbReference>
<dbReference type="PANTHER" id="PTHR22951:SF19">
    <property type="entry name" value="OS08G0467300 PROTEIN"/>
    <property type="match status" value="1"/>
</dbReference>
<dbReference type="InterPro" id="IPR011417">
    <property type="entry name" value="ANTH_dom"/>
</dbReference>
<dbReference type="Pfam" id="PF07651">
    <property type="entry name" value="ANTH"/>
    <property type="match status" value="1"/>
</dbReference>
<dbReference type="InterPro" id="IPR045192">
    <property type="entry name" value="AP180-like"/>
</dbReference>
<evidence type="ECO:0000256" key="6">
    <source>
        <dbReference type="ARBA" id="ARBA00023136"/>
    </source>
</evidence>
<keyword evidence="6" id="KW-0472">Membrane</keyword>
<protein>
    <recommendedName>
        <fullName evidence="9">ENTH domain-containing protein</fullName>
    </recommendedName>
</protein>
<evidence type="ECO:0000256" key="8">
    <source>
        <dbReference type="ARBA" id="ARBA00023329"/>
    </source>
</evidence>
<keyword evidence="7" id="KW-0168">Coated pit</keyword>
<evidence type="ECO:0000259" key="9">
    <source>
        <dbReference type="PROSITE" id="PS50942"/>
    </source>
</evidence>
<dbReference type="InterPro" id="IPR014712">
    <property type="entry name" value="ANTH_dom_sf"/>
</dbReference>
<evidence type="ECO:0000313" key="11">
    <source>
        <dbReference type="Proteomes" id="UP001318860"/>
    </source>
</evidence>
<dbReference type="EMBL" id="JABTTQ020000011">
    <property type="protein sequence ID" value="KAK6146653.1"/>
    <property type="molecule type" value="Genomic_DNA"/>
</dbReference>
<dbReference type="SUPFAM" id="SSF89009">
    <property type="entry name" value="GAT-like domain"/>
    <property type="match status" value="1"/>
</dbReference>
<dbReference type="PANTHER" id="PTHR22951">
    <property type="entry name" value="CLATHRIN ASSEMBLY PROTEIN"/>
    <property type="match status" value="1"/>
</dbReference>
<evidence type="ECO:0000256" key="3">
    <source>
        <dbReference type="ARBA" id="ARBA00004600"/>
    </source>
</evidence>
<dbReference type="InterPro" id="IPR008942">
    <property type="entry name" value="ENTH_VHS"/>
</dbReference>
<dbReference type="SUPFAM" id="SSF48464">
    <property type="entry name" value="ENTH/VHS domain"/>
    <property type="match status" value="1"/>
</dbReference>
<accession>A0ABR0WGH3</accession>
<evidence type="ECO:0000256" key="5">
    <source>
        <dbReference type="ARBA" id="ARBA00023034"/>
    </source>
</evidence>
<dbReference type="PROSITE" id="PS50942">
    <property type="entry name" value="ENTH"/>
    <property type="match status" value="1"/>
</dbReference>
<comment type="caution">
    <text evidence="10">The sequence shown here is derived from an EMBL/GenBank/DDBJ whole genome shotgun (WGS) entry which is preliminary data.</text>
</comment>
<dbReference type="InterPro" id="IPR048050">
    <property type="entry name" value="ANTH_N_plant"/>
</dbReference>
<evidence type="ECO:0000256" key="2">
    <source>
        <dbReference type="ARBA" id="ARBA00004555"/>
    </source>
</evidence>
<evidence type="ECO:0000256" key="7">
    <source>
        <dbReference type="ARBA" id="ARBA00023176"/>
    </source>
</evidence>
<reference evidence="10 11" key="1">
    <citation type="journal article" date="2021" name="Comput. Struct. Biotechnol. J.">
        <title>De novo genome assembly of the potent medicinal plant Rehmannia glutinosa using nanopore technology.</title>
        <authorList>
            <person name="Ma L."/>
            <person name="Dong C."/>
            <person name="Song C."/>
            <person name="Wang X."/>
            <person name="Zheng X."/>
            <person name="Niu Y."/>
            <person name="Chen S."/>
            <person name="Feng W."/>
        </authorList>
    </citation>
    <scope>NUCLEOTIDE SEQUENCE [LARGE SCALE GENOMIC DNA]</scope>
    <source>
        <strain evidence="10">DH-2019</strain>
    </source>
</reference>
<keyword evidence="8" id="KW-0968">Cytoplasmic vesicle</keyword>